<accession>A0A927UBE8</accession>
<comment type="subcellular location">
    <subcellularLocation>
        <location evidence="1">Cell envelope</location>
    </subcellularLocation>
</comment>
<dbReference type="Gene3D" id="3.80.10.10">
    <property type="entry name" value="Ribonuclease Inhibitor"/>
    <property type="match status" value="3"/>
</dbReference>
<evidence type="ECO:0008006" key="6">
    <source>
        <dbReference type="Google" id="ProtNLM"/>
    </source>
</evidence>
<feature type="compositionally biased region" description="Polar residues" evidence="2">
    <location>
        <begin position="37"/>
        <end position="52"/>
    </location>
</feature>
<evidence type="ECO:0000313" key="5">
    <source>
        <dbReference type="Proteomes" id="UP000766246"/>
    </source>
</evidence>
<dbReference type="PROSITE" id="PS50194">
    <property type="entry name" value="FILAMIN_REPEAT"/>
    <property type="match status" value="1"/>
</dbReference>
<feature type="chain" id="PRO_5037150204" description="Listeria/Bacterioides repeat-containing protein" evidence="3">
    <location>
        <begin position="29"/>
        <end position="1436"/>
    </location>
</feature>
<dbReference type="InterPro" id="IPR042229">
    <property type="entry name" value="Listeria/Bacterioides_rpt_sf"/>
</dbReference>
<name>A0A927UBE8_9FIRM</name>
<dbReference type="InterPro" id="IPR026906">
    <property type="entry name" value="LRR_5"/>
</dbReference>
<dbReference type="PANTHER" id="PTHR45661">
    <property type="entry name" value="SURFACE ANTIGEN"/>
    <property type="match status" value="1"/>
</dbReference>
<dbReference type="InterPro" id="IPR017868">
    <property type="entry name" value="Filamin/ABP280_repeat-like"/>
</dbReference>
<evidence type="ECO:0000313" key="4">
    <source>
        <dbReference type="EMBL" id="MBE5918837.1"/>
    </source>
</evidence>
<reference evidence="4" key="1">
    <citation type="submission" date="2019-04" db="EMBL/GenBank/DDBJ databases">
        <title>Evolution of Biomass-Degrading Anaerobic Consortia Revealed by Metagenomics.</title>
        <authorList>
            <person name="Peng X."/>
        </authorList>
    </citation>
    <scope>NUCLEOTIDE SEQUENCE</scope>
    <source>
        <strain evidence="4">SIG311</strain>
    </source>
</reference>
<dbReference type="InterPro" id="IPR032675">
    <property type="entry name" value="LRR_dom_sf"/>
</dbReference>
<gene>
    <name evidence="4" type="ORF">E7272_03240</name>
</gene>
<dbReference type="InterPro" id="IPR013378">
    <property type="entry name" value="InlB-like_B-rpt"/>
</dbReference>
<dbReference type="InterPro" id="IPR053139">
    <property type="entry name" value="Surface_bspA-like"/>
</dbReference>
<feature type="compositionally biased region" description="Low complexity" evidence="2">
    <location>
        <begin position="53"/>
        <end position="77"/>
    </location>
</feature>
<dbReference type="GO" id="GO:0030313">
    <property type="term" value="C:cell envelope"/>
    <property type="evidence" value="ECO:0007669"/>
    <property type="project" value="UniProtKB-SubCell"/>
</dbReference>
<dbReference type="Gene3D" id="2.60.40.4270">
    <property type="entry name" value="Listeria-Bacteroides repeat domain"/>
    <property type="match status" value="1"/>
</dbReference>
<comment type="caution">
    <text evidence="4">The sequence shown here is derived from an EMBL/GenBank/DDBJ whole genome shotgun (WGS) entry which is preliminary data.</text>
</comment>
<dbReference type="Pfam" id="PF09479">
    <property type="entry name" value="Flg_new"/>
    <property type="match status" value="1"/>
</dbReference>
<feature type="signal peptide" evidence="3">
    <location>
        <begin position="1"/>
        <end position="28"/>
    </location>
</feature>
<dbReference type="Pfam" id="PF13306">
    <property type="entry name" value="LRR_5"/>
    <property type="match status" value="3"/>
</dbReference>
<dbReference type="PANTHER" id="PTHR45661:SF3">
    <property type="entry name" value="IG-LIKE DOMAIN-CONTAINING PROTEIN"/>
    <property type="match status" value="1"/>
</dbReference>
<proteinExistence type="predicted"/>
<dbReference type="SUPFAM" id="SSF52058">
    <property type="entry name" value="L domain-like"/>
    <property type="match status" value="1"/>
</dbReference>
<dbReference type="Gene3D" id="3.40.50.12480">
    <property type="match status" value="1"/>
</dbReference>
<dbReference type="Proteomes" id="UP000766246">
    <property type="component" value="Unassembled WGS sequence"/>
</dbReference>
<sequence length="1436" mass="153974">MKNISVRLLAMAMACTVTFSTIRMDALAAEAEQKVTTVDEQQTATGTNSQDVATAQQESTSQDASSASDSEADQTQAGAEEEQSEETLSEEELLEEEAEKEEDLLKTSEENTYEVDSNGVLTGFTAAEDFDGAVVIPDGVETINADVFAGNTAIKSVVFPKSLTTIPAGAFTGCSNLASIEFKTTSTLNIEWDKTKPAFSGCAISNLSLAEGLQSISDYAFRGTGFVAGTTVNIPASVTKIGISAFEGTAIAGVNFPENSKLKSIGRDAFYGCTSITSMSFPKSLTLVGPCAFVGCSNLQNVTFAEGSSLATIAESAFESCTKLESIIIPENVLTIGSKAFYGCGNLAKVNIQSGKISTVGAKIFAGTKLSEVVLSENMAYVPENIFDHASFVAGTTVSIPSSVTVIKECAFNSSNIAHLTFQGNGLKKIETKAFEDCTSLEEINLPDSVESIGQAAFKGCTKISSMVIPNQVTYIDKYAFQLCTGLSNITFGTKLTRIGYGAFQSCTGLTELTIPDNVTTIDEYAFISCVGLKTVTVSANVTKLPYRAFGKCTNLEEVYLGTNVTSIINGRAYAFEDTNNSLLKIYAGNKSSKTYAALMKAVDANFLSKEQIVITNTIKYQMNGGTASGSYPTSYVEDGESLSTIRVYHPTKSDYVFAGWYLDGKYTNPVAVDEVNARYTDIMLSSLSGNVMLYAKWIGPTFYTVNLNAEDGKVNGAKTAQITVAKDGTYGECGNLWQFGMPDAIKDGARFIGWYTEDGQLISDSTKVTNLADGQTLIARYADKRTAVEAPEIYAASYGEIVDNATLEEGAKLYFICDTVDATINYEITKDSEAYKSGKYTSNIILSKPGTYTVKATATIDGTISQETTATITVESQAPALYTSAKAGKLWMTYANADYDAKNVKVPYTGAAVKLKGYKVYYGKTLLVEGTDYTVSYKNNTKAAKYDAKNAKGVSIAPTITIKGKGSINGSLAKTFTIESQKTGATKATSGNTVITITSPSDYMIFDGAEKKPAITVEVKKTPVAPSQYDVTYTETKLGKGTITVTFNSDSEYYGSVSKSFNIAKRNINDTAMDIKQVNSVVYSKTSLNGLTSIQLKTGQATYTLAEKADYTTKVSTKKVDGQLTATMTITGKGSFTGSRKITYNVTPADINNAEVKGLLAPVASTKKGVYKAAAFKVYDGNGLLKQGTDYTVSYMIIDAAGQEIAPDTKTVYPEGTKVQLTITGKGNYEKSKKVTYTVAKSYGFDADMLNVSISNVTYANKANICKPKLIIKNTYNGTTLRNNKKGDYYVESYTYAEQTVITRVENKKTVYYVVNANTPVDKTDIVPAGTVINANIKGVGKYEGASMVASFRYIYDMKKATIKVANQTYTGKAIVPDKSNITVKIGKVSLSSKDFEIVSCENNLRAGTAKITIRGTGAFAGEKKVSFKIVKKSL</sequence>
<keyword evidence="3" id="KW-0732">Signal</keyword>
<feature type="compositionally biased region" description="Acidic residues" evidence="2">
    <location>
        <begin position="79"/>
        <end position="102"/>
    </location>
</feature>
<evidence type="ECO:0000256" key="3">
    <source>
        <dbReference type="SAM" id="SignalP"/>
    </source>
</evidence>
<feature type="region of interest" description="Disordered" evidence="2">
    <location>
        <begin position="37"/>
        <end position="112"/>
    </location>
</feature>
<dbReference type="NCBIfam" id="TIGR02543">
    <property type="entry name" value="List_Bact_rpt"/>
    <property type="match status" value="1"/>
</dbReference>
<organism evidence="4 5">
    <name type="scientific">Pseudobutyrivibrio ruminis</name>
    <dbReference type="NCBI Taxonomy" id="46206"/>
    <lineage>
        <taxon>Bacteria</taxon>
        <taxon>Bacillati</taxon>
        <taxon>Bacillota</taxon>
        <taxon>Clostridia</taxon>
        <taxon>Lachnospirales</taxon>
        <taxon>Lachnospiraceae</taxon>
        <taxon>Pseudobutyrivibrio</taxon>
    </lineage>
</organism>
<evidence type="ECO:0000256" key="1">
    <source>
        <dbReference type="ARBA" id="ARBA00004196"/>
    </source>
</evidence>
<protein>
    <recommendedName>
        <fullName evidence="6">Listeria/Bacterioides repeat-containing protein</fullName>
    </recommendedName>
</protein>
<evidence type="ECO:0000256" key="2">
    <source>
        <dbReference type="SAM" id="MobiDB-lite"/>
    </source>
</evidence>
<dbReference type="EMBL" id="SVER01000006">
    <property type="protein sequence ID" value="MBE5918837.1"/>
    <property type="molecule type" value="Genomic_DNA"/>
</dbReference>